<proteinExistence type="predicted"/>
<dbReference type="Proteomes" id="UP000238348">
    <property type="component" value="Chromosome"/>
</dbReference>
<feature type="domain" description="DUF58" evidence="1">
    <location>
        <begin position="54"/>
        <end position="273"/>
    </location>
</feature>
<dbReference type="EMBL" id="CP012673">
    <property type="protein sequence ID" value="AUX39306.1"/>
    <property type="molecule type" value="Genomic_DNA"/>
</dbReference>
<evidence type="ECO:0000259" key="1">
    <source>
        <dbReference type="Pfam" id="PF01882"/>
    </source>
</evidence>
<dbReference type="PANTHER" id="PTHR33608:SF7">
    <property type="entry name" value="DUF58 DOMAIN-CONTAINING PROTEIN"/>
    <property type="match status" value="1"/>
</dbReference>
<evidence type="ECO:0000313" key="2">
    <source>
        <dbReference type="EMBL" id="AUX39306.1"/>
    </source>
</evidence>
<gene>
    <name evidence="2" type="ORF">SOCE26_006950</name>
</gene>
<reference evidence="2 3" key="1">
    <citation type="submission" date="2015-09" db="EMBL/GenBank/DDBJ databases">
        <title>Sorangium comparison.</title>
        <authorList>
            <person name="Zaburannyi N."/>
            <person name="Bunk B."/>
            <person name="Overmann J."/>
            <person name="Mueller R."/>
        </authorList>
    </citation>
    <scope>NUCLEOTIDE SEQUENCE [LARGE SCALE GENOMIC DNA]</scope>
    <source>
        <strain evidence="2 3">So ce26</strain>
    </source>
</reference>
<sequence>MPPSSDRASRAAFPIDWGGLAPLRLKSRAVAEGVYAGMHRSIRKGAGVEFGGQRPYVPGDDLRFFDRRALLRHDRLMVREFETETDRALWLCVDATASMSYRGRRAPGAKLAYAALVAAAMARVALATGDPVGLAWLGGAGTHGLPAMAGREAFERIVGALEATSAAQDWSGDAGAIERALAPIAKKARRGAVVLLLSDLLDLASESGDPDRALAAFTPLSTGGRTLIALQVLDPTEADLDFDGNVRLRALEGGAVVEADAGAVRAQYQARLAALAEVWSRGLASRGGRLLRATTADPPTDVVRTLVQAIAEVRR</sequence>
<dbReference type="PANTHER" id="PTHR33608">
    <property type="entry name" value="BLL2464 PROTEIN"/>
    <property type="match status" value="1"/>
</dbReference>
<protein>
    <recommendedName>
        <fullName evidence="1">DUF58 domain-containing protein</fullName>
    </recommendedName>
</protein>
<dbReference type="SUPFAM" id="SSF53300">
    <property type="entry name" value="vWA-like"/>
    <property type="match status" value="1"/>
</dbReference>
<evidence type="ECO:0000313" key="3">
    <source>
        <dbReference type="Proteomes" id="UP000238348"/>
    </source>
</evidence>
<dbReference type="OrthoDB" id="5503954at2"/>
<accession>A0A2L0EJ36</accession>
<dbReference type="InterPro" id="IPR036465">
    <property type="entry name" value="vWFA_dom_sf"/>
</dbReference>
<dbReference type="Pfam" id="PF01882">
    <property type="entry name" value="DUF58"/>
    <property type="match status" value="1"/>
</dbReference>
<organism evidence="2 3">
    <name type="scientific">Sorangium cellulosum</name>
    <name type="common">Polyangium cellulosum</name>
    <dbReference type="NCBI Taxonomy" id="56"/>
    <lineage>
        <taxon>Bacteria</taxon>
        <taxon>Pseudomonadati</taxon>
        <taxon>Myxococcota</taxon>
        <taxon>Polyangia</taxon>
        <taxon>Polyangiales</taxon>
        <taxon>Polyangiaceae</taxon>
        <taxon>Sorangium</taxon>
    </lineage>
</organism>
<dbReference type="Gene3D" id="3.40.50.410">
    <property type="entry name" value="von Willebrand factor, type A domain"/>
    <property type="match status" value="1"/>
</dbReference>
<dbReference type="InterPro" id="IPR002881">
    <property type="entry name" value="DUF58"/>
</dbReference>
<name>A0A2L0EJ36_SORCE</name>
<dbReference type="AlphaFoldDB" id="A0A2L0EJ36"/>
<dbReference type="RefSeq" id="WP_104977296.1">
    <property type="nucleotide sequence ID" value="NZ_CP012673.1"/>
</dbReference>